<evidence type="ECO:0000256" key="7">
    <source>
        <dbReference type="ARBA" id="ARBA00032755"/>
    </source>
</evidence>
<sequence length="280" mass="30421">MTDSTERRVKQKTADASEQLRMKQKMISLIDLTTLDKEKDTEEKVAQLVENGSAKNALGTEVAAVCVYPEFVQAAKRKIAKLEKDAKGMRVATVVNFPSGDAQTSEAVAETRAALQVGADEIDLVICFKDYLSNAESPKSCEMVRQVKAAIEQNKKGNCLLKVILETGELKCEHLIKKASLDALDNGADFIKTSTGKTPTGATLAAAQTMLEAIKARNHQSGLKISGGVRTHEDALGYLQLVETVLGPKAKEFLRPESFRFGVSGLLTNLLQETEVNTSY</sequence>
<dbReference type="SUPFAM" id="SSF51569">
    <property type="entry name" value="Aldolase"/>
    <property type="match status" value="1"/>
</dbReference>
<organism evidence="10 11">
    <name type="scientific">Effrenium voratum</name>
    <dbReference type="NCBI Taxonomy" id="2562239"/>
    <lineage>
        <taxon>Eukaryota</taxon>
        <taxon>Sar</taxon>
        <taxon>Alveolata</taxon>
        <taxon>Dinophyceae</taxon>
        <taxon>Suessiales</taxon>
        <taxon>Symbiodiniaceae</taxon>
        <taxon>Effrenium</taxon>
    </lineage>
</organism>
<dbReference type="GO" id="GO:0004139">
    <property type="term" value="F:deoxyribose-phosphate aldolase activity"/>
    <property type="evidence" value="ECO:0007669"/>
    <property type="project" value="UniProtKB-EC"/>
</dbReference>
<dbReference type="EMBL" id="CAUJNA010003363">
    <property type="protein sequence ID" value="CAJ1400194.1"/>
    <property type="molecule type" value="Genomic_DNA"/>
</dbReference>
<dbReference type="Gene3D" id="3.20.20.70">
    <property type="entry name" value="Aldolase class I"/>
    <property type="match status" value="1"/>
</dbReference>
<dbReference type="PIRSF" id="PIRSF001357">
    <property type="entry name" value="DeoC"/>
    <property type="match status" value="1"/>
</dbReference>
<dbReference type="PANTHER" id="PTHR10889:SF3">
    <property type="entry name" value="DEOXYRIBOSE-PHOSPHATE ALDOLASE"/>
    <property type="match status" value="1"/>
</dbReference>
<evidence type="ECO:0000256" key="3">
    <source>
        <dbReference type="ARBA" id="ARBA00012515"/>
    </source>
</evidence>
<dbReference type="InterPro" id="IPR011343">
    <property type="entry name" value="DeoC"/>
</dbReference>
<dbReference type="InterPro" id="IPR002915">
    <property type="entry name" value="DeoC/FbaB/LacD_aldolase"/>
</dbReference>
<dbReference type="PANTHER" id="PTHR10889">
    <property type="entry name" value="DEOXYRIBOSE-PHOSPHATE ALDOLASE"/>
    <property type="match status" value="1"/>
</dbReference>
<accession>A0AA36J800</accession>
<dbReference type="EC" id="4.1.2.4" evidence="3"/>
<dbReference type="AlphaFoldDB" id="A0AA36J800"/>
<dbReference type="GO" id="GO:0016052">
    <property type="term" value="P:carbohydrate catabolic process"/>
    <property type="evidence" value="ECO:0007669"/>
    <property type="project" value="TreeGrafter"/>
</dbReference>
<evidence type="ECO:0000256" key="2">
    <source>
        <dbReference type="ARBA" id="ARBA00009473"/>
    </source>
</evidence>
<keyword evidence="4" id="KW-0456">Lyase</keyword>
<feature type="active site" description="Schiff-base intermediate with acetaldehyde" evidence="9">
    <location>
        <position position="192"/>
    </location>
</feature>
<protein>
    <recommendedName>
        <fullName evidence="3">deoxyribose-phosphate aldolase</fullName>
        <ecNumber evidence="3">4.1.2.4</ecNumber>
    </recommendedName>
    <alternativeName>
        <fullName evidence="7">2-deoxy-D-ribose 5-phosphate aldolase</fullName>
    </alternativeName>
    <alternativeName>
        <fullName evidence="6">Phosphodeoxyriboaldolase</fullName>
    </alternativeName>
</protein>
<comment type="catalytic activity">
    <reaction evidence="8">
        <text>2-deoxy-D-ribose 5-phosphate = D-glyceraldehyde 3-phosphate + acetaldehyde</text>
        <dbReference type="Rhea" id="RHEA:12821"/>
        <dbReference type="ChEBI" id="CHEBI:15343"/>
        <dbReference type="ChEBI" id="CHEBI:59776"/>
        <dbReference type="ChEBI" id="CHEBI:62877"/>
        <dbReference type="EC" id="4.1.2.4"/>
    </reaction>
</comment>
<dbReference type="GO" id="GO:0005737">
    <property type="term" value="C:cytoplasm"/>
    <property type="evidence" value="ECO:0007669"/>
    <property type="project" value="InterPro"/>
</dbReference>
<keyword evidence="11" id="KW-1185">Reference proteome</keyword>
<dbReference type="GO" id="GO:0009264">
    <property type="term" value="P:deoxyribonucleotide catabolic process"/>
    <property type="evidence" value="ECO:0007669"/>
    <property type="project" value="InterPro"/>
</dbReference>
<name>A0AA36J800_9DINO</name>
<comment type="caution">
    <text evidence="10">The sequence shown here is derived from an EMBL/GenBank/DDBJ whole genome shotgun (WGS) entry which is preliminary data.</text>
</comment>
<evidence type="ECO:0000256" key="4">
    <source>
        <dbReference type="ARBA" id="ARBA00023239"/>
    </source>
</evidence>
<comment type="similarity">
    <text evidence="2">Belongs to the DeoC/FbaB aldolase family. DeoC type 2 subfamily.</text>
</comment>
<dbReference type="Proteomes" id="UP001178507">
    <property type="component" value="Unassembled WGS sequence"/>
</dbReference>
<feature type="active site" description="Proton donor/acceptor" evidence="9">
    <location>
        <position position="224"/>
    </location>
</feature>
<evidence type="ECO:0000256" key="9">
    <source>
        <dbReference type="PIRSR" id="PIRSR001357-50"/>
    </source>
</evidence>
<proteinExistence type="inferred from homology"/>
<comment type="pathway">
    <text evidence="1">Carbohydrate degradation; 2-deoxy-D-ribose 1-phosphate degradation; D-glyceraldehyde 3-phosphate and acetaldehyde from 2-deoxy-alpha-D-ribose 1-phosphate: step 2/2.</text>
</comment>
<evidence type="ECO:0000313" key="10">
    <source>
        <dbReference type="EMBL" id="CAJ1400194.1"/>
    </source>
</evidence>
<gene>
    <name evidence="10" type="ORF">EVOR1521_LOCUS23591</name>
</gene>
<evidence type="ECO:0000256" key="8">
    <source>
        <dbReference type="ARBA" id="ARBA00048791"/>
    </source>
</evidence>
<reference evidence="10" key="1">
    <citation type="submission" date="2023-08" db="EMBL/GenBank/DDBJ databases">
        <authorList>
            <person name="Chen Y."/>
            <person name="Shah S."/>
            <person name="Dougan E. K."/>
            <person name="Thang M."/>
            <person name="Chan C."/>
        </authorList>
    </citation>
    <scope>NUCLEOTIDE SEQUENCE</scope>
</reference>
<keyword evidence="5 9" id="KW-0704">Schiff base</keyword>
<evidence type="ECO:0000313" key="11">
    <source>
        <dbReference type="Proteomes" id="UP001178507"/>
    </source>
</evidence>
<dbReference type="Pfam" id="PF01791">
    <property type="entry name" value="DeoC"/>
    <property type="match status" value="1"/>
</dbReference>
<evidence type="ECO:0000256" key="6">
    <source>
        <dbReference type="ARBA" id="ARBA00031814"/>
    </source>
</evidence>
<evidence type="ECO:0000256" key="5">
    <source>
        <dbReference type="ARBA" id="ARBA00023270"/>
    </source>
</evidence>
<evidence type="ECO:0000256" key="1">
    <source>
        <dbReference type="ARBA" id="ARBA00004816"/>
    </source>
</evidence>
<dbReference type="NCBIfam" id="TIGR00126">
    <property type="entry name" value="deoC"/>
    <property type="match status" value="1"/>
</dbReference>
<dbReference type="SMART" id="SM01133">
    <property type="entry name" value="DeoC"/>
    <property type="match status" value="1"/>
</dbReference>
<dbReference type="InterPro" id="IPR013785">
    <property type="entry name" value="Aldolase_TIM"/>
</dbReference>